<dbReference type="GO" id="GO:0005737">
    <property type="term" value="C:cytoplasm"/>
    <property type="evidence" value="ECO:0007669"/>
    <property type="project" value="TreeGrafter"/>
</dbReference>
<dbReference type="Gene3D" id="3.40.630.30">
    <property type="match status" value="1"/>
</dbReference>
<dbReference type="InterPro" id="IPR051908">
    <property type="entry name" value="Ribosomal_N-acetyltransferase"/>
</dbReference>
<accession>A0A1V4SR14</accession>
<dbReference type="AlphaFoldDB" id="A0A1V4SR14"/>
<keyword evidence="3" id="KW-1185">Reference proteome</keyword>
<organism evidence="2 3">
    <name type="scientific">Ruminiclostridium hungatei</name>
    <name type="common">Clostridium hungatei</name>
    <dbReference type="NCBI Taxonomy" id="48256"/>
    <lineage>
        <taxon>Bacteria</taxon>
        <taxon>Bacillati</taxon>
        <taxon>Bacillota</taxon>
        <taxon>Clostridia</taxon>
        <taxon>Eubacteriales</taxon>
        <taxon>Oscillospiraceae</taxon>
        <taxon>Ruminiclostridium</taxon>
    </lineage>
</organism>
<dbReference type="CDD" id="cd04301">
    <property type="entry name" value="NAT_SF"/>
    <property type="match status" value="1"/>
</dbReference>
<dbReference type="PANTHER" id="PTHR43441:SF12">
    <property type="entry name" value="RIBOSOMAL N-ACETYLTRANSFERASE YDAF-RELATED"/>
    <property type="match status" value="1"/>
</dbReference>
<proteinExistence type="predicted"/>
<dbReference type="Pfam" id="PF13302">
    <property type="entry name" value="Acetyltransf_3"/>
    <property type="match status" value="1"/>
</dbReference>
<keyword evidence="2" id="KW-0808">Transferase</keyword>
<dbReference type="InterPro" id="IPR016181">
    <property type="entry name" value="Acyl_CoA_acyltransferase"/>
</dbReference>
<dbReference type="STRING" id="48256.CLHUN_01100"/>
<dbReference type="SUPFAM" id="SSF55729">
    <property type="entry name" value="Acyl-CoA N-acyltransferases (Nat)"/>
    <property type="match status" value="1"/>
</dbReference>
<dbReference type="RefSeq" id="WP_080062616.1">
    <property type="nucleotide sequence ID" value="NZ_MZGX01000001.1"/>
</dbReference>
<dbReference type="EC" id="2.3.1.-" evidence="2"/>
<dbReference type="OrthoDB" id="9785602at2"/>
<evidence type="ECO:0000259" key="1">
    <source>
        <dbReference type="PROSITE" id="PS51186"/>
    </source>
</evidence>
<evidence type="ECO:0000313" key="2">
    <source>
        <dbReference type="EMBL" id="OPX46294.1"/>
    </source>
</evidence>
<dbReference type="PANTHER" id="PTHR43441">
    <property type="entry name" value="RIBOSOMAL-PROTEIN-SERINE ACETYLTRANSFERASE"/>
    <property type="match status" value="1"/>
</dbReference>
<sequence length="182" mass="21166">MFYFQATDDIQLRVLELKNAKELYRLIDDNRLFLREWLPWVGSTTGVEVIKQFIKSSKKQMTDNNGFQAGIYYRGEIAGCIGLHSIDWSNRKTTIGYWLASDFQGKGIMTQSCKAIINYVIKDLGLNRVEIRAAELNSKSRAIAQRLGFTQEGICRQVEWLYDHYVDHVIYAVLSEEWKNQQ</sequence>
<name>A0A1V4SR14_RUMHU</name>
<dbReference type="EMBL" id="MZGX01000001">
    <property type="protein sequence ID" value="OPX46294.1"/>
    <property type="molecule type" value="Genomic_DNA"/>
</dbReference>
<dbReference type="Proteomes" id="UP000191554">
    <property type="component" value="Unassembled WGS sequence"/>
</dbReference>
<protein>
    <submittedName>
        <fullName evidence="2">Putative ribosomal N-acetyltransferase YdaF</fullName>
        <ecNumber evidence="2">2.3.1.-</ecNumber>
    </submittedName>
</protein>
<dbReference type="GO" id="GO:0008999">
    <property type="term" value="F:protein-N-terminal-alanine acetyltransferase activity"/>
    <property type="evidence" value="ECO:0007669"/>
    <property type="project" value="TreeGrafter"/>
</dbReference>
<dbReference type="InterPro" id="IPR000182">
    <property type="entry name" value="GNAT_dom"/>
</dbReference>
<gene>
    <name evidence="2" type="primary">ydaF_1</name>
    <name evidence="2" type="ORF">CLHUN_01100</name>
</gene>
<keyword evidence="2" id="KW-0012">Acyltransferase</keyword>
<dbReference type="PROSITE" id="PS51186">
    <property type="entry name" value="GNAT"/>
    <property type="match status" value="1"/>
</dbReference>
<reference evidence="2 3" key="1">
    <citation type="submission" date="2017-03" db="EMBL/GenBank/DDBJ databases">
        <title>Genome sequence of Clostridium hungatei DSM 14427.</title>
        <authorList>
            <person name="Poehlein A."/>
            <person name="Daniel R."/>
        </authorList>
    </citation>
    <scope>NUCLEOTIDE SEQUENCE [LARGE SCALE GENOMIC DNA]</scope>
    <source>
        <strain evidence="2 3">DSM 14427</strain>
    </source>
</reference>
<evidence type="ECO:0000313" key="3">
    <source>
        <dbReference type="Proteomes" id="UP000191554"/>
    </source>
</evidence>
<comment type="caution">
    <text evidence="2">The sequence shown here is derived from an EMBL/GenBank/DDBJ whole genome shotgun (WGS) entry which is preliminary data.</text>
</comment>
<feature type="domain" description="N-acetyltransferase" evidence="1">
    <location>
        <begin position="10"/>
        <end position="176"/>
    </location>
</feature>
<dbReference type="GO" id="GO:1990189">
    <property type="term" value="F:protein N-terminal-serine acetyltransferase activity"/>
    <property type="evidence" value="ECO:0007669"/>
    <property type="project" value="TreeGrafter"/>
</dbReference>